<evidence type="ECO:0000256" key="9">
    <source>
        <dbReference type="ARBA" id="ARBA00023317"/>
    </source>
</evidence>
<keyword evidence="2" id="KW-0210">Decarboxylase</keyword>
<keyword evidence="3" id="KW-0068">Autocatalytic cleavage</keyword>
<keyword evidence="11" id="KW-1185">Reference proteome</keyword>
<gene>
    <name evidence="10" type="ORF">ESB13_09920</name>
</gene>
<comment type="cofactor">
    <cofactor evidence="1">
        <name>pyruvate</name>
        <dbReference type="ChEBI" id="CHEBI:15361"/>
    </cofactor>
</comment>
<evidence type="ECO:0000256" key="3">
    <source>
        <dbReference type="ARBA" id="ARBA00022813"/>
    </source>
</evidence>
<dbReference type="PANTHER" id="PTHR33866:SF2">
    <property type="entry name" value="S-ADENOSYLMETHIONINE DECARBOXYLASE PROENZYME"/>
    <property type="match status" value="1"/>
</dbReference>
<evidence type="ECO:0000256" key="7">
    <source>
        <dbReference type="ARBA" id="ARBA00023239"/>
    </source>
</evidence>
<evidence type="ECO:0000313" key="11">
    <source>
        <dbReference type="Proteomes" id="UP000290545"/>
    </source>
</evidence>
<proteinExistence type="predicted"/>
<keyword evidence="7" id="KW-0456">Lyase</keyword>
<keyword evidence="5" id="KW-0620">Polyamine biosynthesis</keyword>
<dbReference type="InterPro" id="IPR016067">
    <property type="entry name" value="S-AdoMet_deCO2ase_core"/>
</dbReference>
<evidence type="ECO:0000256" key="2">
    <source>
        <dbReference type="ARBA" id="ARBA00022793"/>
    </source>
</evidence>
<accession>A0A4Q1DEP2</accession>
<evidence type="ECO:0000256" key="4">
    <source>
        <dbReference type="ARBA" id="ARBA00023066"/>
    </source>
</evidence>
<dbReference type="Gene3D" id="3.60.90.10">
    <property type="entry name" value="S-adenosylmethionine decarboxylase"/>
    <property type="match status" value="1"/>
</dbReference>
<dbReference type="Pfam" id="PF02675">
    <property type="entry name" value="AdoMet_dc"/>
    <property type="match status" value="1"/>
</dbReference>
<evidence type="ECO:0000256" key="5">
    <source>
        <dbReference type="ARBA" id="ARBA00023115"/>
    </source>
</evidence>
<protein>
    <submittedName>
        <fullName evidence="10">S-adenosylmethionine decarboxylase</fullName>
    </submittedName>
</protein>
<dbReference type="EMBL" id="SDHZ01000001">
    <property type="protein sequence ID" value="RXK87079.1"/>
    <property type="molecule type" value="Genomic_DNA"/>
</dbReference>
<evidence type="ECO:0000313" key="10">
    <source>
        <dbReference type="EMBL" id="RXK87079.1"/>
    </source>
</evidence>
<sequence length="120" mass="13566">MPPVKYLPGTHIIASLETADIALLTTHEAFQQEINRLIASYDLHNLGAVYHNFSPAGFTAVICLSESHISIHTWPEFGKVNLDIYLSNYKRCNDGTVQAIYEALVTFFKARVLQHHNLNR</sequence>
<reference evidence="10 11" key="1">
    <citation type="submission" date="2019-01" db="EMBL/GenBank/DDBJ databases">
        <title>Filimonas sp. strain TTM-71.</title>
        <authorList>
            <person name="Chen W.-M."/>
        </authorList>
    </citation>
    <scope>NUCLEOTIDE SEQUENCE [LARGE SCALE GENOMIC DNA]</scope>
    <source>
        <strain evidence="10 11">TTM-71</strain>
    </source>
</reference>
<keyword evidence="8" id="KW-0704">Schiff base</keyword>
<evidence type="ECO:0000256" key="8">
    <source>
        <dbReference type="ARBA" id="ARBA00023270"/>
    </source>
</evidence>
<dbReference type="InterPro" id="IPR003826">
    <property type="entry name" value="AdoMetDC_fam_prok"/>
</dbReference>
<evidence type="ECO:0000256" key="1">
    <source>
        <dbReference type="ARBA" id="ARBA00001928"/>
    </source>
</evidence>
<dbReference type="GO" id="GO:0004014">
    <property type="term" value="F:adenosylmethionine decarboxylase activity"/>
    <property type="evidence" value="ECO:0007669"/>
    <property type="project" value="InterPro"/>
</dbReference>
<keyword evidence="6" id="KW-0865">Zymogen</keyword>
<dbReference type="SUPFAM" id="SSF56276">
    <property type="entry name" value="S-adenosylmethionine decarboxylase"/>
    <property type="match status" value="1"/>
</dbReference>
<name>A0A4Q1DEP2_9BACT</name>
<evidence type="ECO:0000256" key="6">
    <source>
        <dbReference type="ARBA" id="ARBA00023145"/>
    </source>
</evidence>
<dbReference type="AlphaFoldDB" id="A0A4Q1DEP2"/>
<dbReference type="PANTHER" id="PTHR33866">
    <property type="entry name" value="S-ADENOSYLMETHIONINE DECARBOXYLASE PROENZYME"/>
    <property type="match status" value="1"/>
</dbReference>
<keyword evidence="4" id="KW-0745">Spermidine biosynthesis</keyword>
<dbReference type="Proteomes" id="UP000290545">
    <property type="component" value="Unassembled WGS sequence"/>
</dbReference>
<keyword evidence="9" id="KW-0670">Pyruvate</keyword>
<dbReference type="GO" id="GO:0008295">
    <property type="term" value="P:spermidine biosynthetic process"/>
    <property type="evidence" value="ECO:0007669"/>
    <property type="project" value="UniProtKB-KW"/>
</dbReference>
<dbReference type="OrthoDB" id="9793120at2"/>
<dbReference type="GO" id="GO:0005829">
    <property type="term" value="C:cytosol"/>
    <property type="evidence" value="ECO:0007669"/>
    <property type="project" value="TreeGrafter"/>
</dbReference>
<comment type="caution">
    <text evidence="10">The sequence shown here is derived from an EMBL/GenBank/DDBJ whole genome shotgun (WGS) entry which is preliminary data.</text>
</comment>
<organism evidence="10 11">
    <name type="scientific">Filimonas effusa</name>
    <dbReference type="NCBI Taxonomy" id="2508721"/>
    <lineage>
        <taxon>Bacteria</taxon>
        <taxon>Pseudomonadati</taxon>
        <taxon>Bacteroidota</taxon>
        <taxon>Chitinophagia</taxon>
        <taxon>Chitinophagales</taxon>
        <taxon>Chitinophagaceae</taxon>
        <taxon>Filimonas</taxon>
    </lineage>
</organism>